<evidence type="ECO:0000313" key="3">
    <source>
        <dbReference type="Proteomes" id="UP001375382"/>
    </source>
</evidence>
<feature type="transmembrane region" description="Helical" evidence="1">
    <location>
        <begin position="84"/>
        <end position="105"/>
    </location>
</feature>
<evidence type="ECO:0000256" key="1">
    <source>
        <dbReference type="SAM" id="Phobius"/>
    </source>
</evidence>
<proteinExistence type="predicted"/>
<gene>
    <name evidence="2" type="ORF">MN202_09895</name>
</gene>
<dbReference type="RefSeq" id="WP_335735958.1">
    <property type="nucleotide sequence ID" value="NZ_JALAAR010000007.1"/>
</dbReference>
<keyword evidence="1" id="KW-1133">Transmembrane helix</keyword>
<feature type="transmembrane region" description="Helical" evidence="1">
    <location>
        <begin position="117"/>
        <end position="138"/>
    </location>
</feature>
<keyword evidence="1" id="KW-0812">Transmembrane</keyword>
<dbReference type="Proteomes" id="UP001375382">
    <property type="component" value="Unassembled WGS sequence"/>
</dbReference>
<feature type="transmembrane region" description="Helical" evidence="1">
    <location>
        <begin position="46"/>
        <end position="64"/>
    </location>
</feature>
<feature type="transmembrane region" description="Helical" evidence="1">
    <location>
        <begin position="246"/>
        <end position="266"/>
    </location>
</feature>
<accession>A0ABU8C6J4</accession>
<organism evidence="2 3">
    <name type="scientific">Rheinheimera muenzenbergensis</name>
    <dbReference type="NCBI Taxonomy" id="1193628"/>
    <lineage>
        <taxon>Bacteria</taxon>
        <taxon>Pseudomonadati</taxon>
        <taxon>Pseudomonadota</taxon>
        <taxon>Gammaproteobacteria</taxon>
        <taxon>Chromatiales</taxon>
        <taxon>Chromatiaceae</taxon>
        <taxon>Rheinheimera</taxon>
    </lineage>
</organism>
<keyword evidence="1" id="KW-0472">Membrane</keyword>
<protein>
    <recommendedName>
        <fullName evidence="4">Yip1 domain-containing protein</fullName>
    </recommendedName>
</protein>
<dbReference type="EMBL" id="JALAAR010000007">
    <property type="protein sequence ID" value="MEH8017547.1"/>
    <property type="molecule type" value="Genomic_DNA"/>
</dbReference>
<keyword evidence="3" id="KW-1185">Reference proteome</keyword>
<feature type="transmembrane region" description="Helical" evidence="1">
    <location>
        <begin position="214"/>
        <end position="234"/>
    </location>
</feature>
<sequence>MKSYIERVIAEIPLFFNHFSQCLFRPKRFIQQQLALAEHPDEVSKGVEFLILSFLIALFISQLLPEAVNPVTLPADDAAFTRLASSALFDLFLLFFAAAISFGCLRLMGVASSFFAYFRLFAFFCGASLVLLVFANALTNIGMIDPVVAKSWIQLEQSAQALKSGLEQSLCHTDANGELIANPALAEQMQQKLTQTQTLYLQATERPLFITGNVLQAIMYLFLLLWLLVAWFAYGKQQQLSSGKIVCSALLSLGLIYFANLLLSLMQTGSQMMAIYRACAAV</sequence>
<comment type="caution">
    <text evidence="2">The sequence shown here is derived from an EMBL/GenBank/DDBJ whole genome shotgun (WGS) entry which is preliminary data.</text>
</comment>
<evidence type="ECO:0008006" key="4">
    <source>
        <dbReference type="Google" id="ProtNLM"/>
    </source>
</evidence>
<evidence type="ECO:0000313" key="2">
    <source>
        <dbReference type="EMBL" id="MEH8017547.1"/>
    </source>
</evidence>
<reference evidence="2 3" key="1">
    <citation type="journal article" date="2023" name="Ecotoxicol. Environ. Saf.">
        <title>Mercury remediation potential of mercury-resistant strain Rheinheimera metallidurans sp. nov. isolated from a municipal waste dumping site.</title>
        <authorList>
            <person name="Yadav V."/>
            <person name="Manjhi A."/>
            <person name="Vadakedath N."/>
        </authorList>
    </citation>
    <scope>NUCLEOTIDE SEQUENCE [LARGE SCALE GENOMIC DNA]</scope>
    <source>
        <strain evidence="2 3">E-49</strain>
    </source>
</reference>
<name>A0ABU8C6J4_9GAMM</name>